<dbReference type="SUPFAM" id="SSF52025">
    <property type="entry name" value="PA domain"/>
    <property type="match status" value="1"/>
</dbReference>
<dbReference type="SUPFAM" id="SSF53187">
    <property type="entry name" value="Zn-dependent exopeptidases"/>
    <property type="match status" value="1"/>
</dbReference>
<dbReference type="PANTHER" id="PTHR10404">
    <property type="entry name" value="N-ACETYLATED-ALPHA-LINKED ACIDIC DIPEPTIDASE"/>
    <property type="match status" value="1"/>
</dbReference>
<evidence type="ECO:0000313" key="3">
    <source>
        <dbReference type="EMBL" id="KAF8570004.1"/>
    </source>
</evidence>
<dbReference type="PANTHER" id="PTHR10404:SF46">
    <property type="entry name" value="VACUOLAR PROTEIN SORTING-ASSOCIATED PROTEIN 70"/>
    <property type="match status" value="1"/>
</dbReference>
<accession>A0A8T0DSC8</accession>
<dbReference type="OrthoDB" id="5841748at2759"/>
<proteinExistence type="inferred from homology"/>
<dbReference type="InterPro" id="IPR007484">
    <property type="entry name" value="Peptidase_M28"/>
</dbReference>
<organism evidence="3 4">
    <name type="scientific">Paragonimus westermani</name>
    <dbReference type="NCBI Taxonomy" id="34504"/>
    <lineage>
        <taxon>Eukaryota</taxon>
        <taxon>Metazoa</taxon>
        <taxon>Spiralia</taxon>
        <taxon>Lophotrochozoa</taxon>
        <taxon>Platyhelminthes</taxon>
        <taxon>Trematoda</taxon>
        <taxon>Digenea</taxon>
        <taxon>Plagiorchiida</taxon>
        <taxon>Troglotremata</taxon>
        <taxon>Troglotrematidae</taxon>
        <taxon>Paragonimus</taxon>
    </lineage>
</organism>
<dbReference type="Proteomes" id="UP000699462">
    <property type="component" value="Unassembled WGS sequence"/>
</dbReference>
<dbReference type="FunFam" id="3.40.630.10:FF:000101">
    <property type="entry name" value="N-acetylated alpha-linked acidic dipeptidase like 1"/>
    <property type="match status" value="1"/>
</dbReference>
<keyword evidence="4" id="KW-1185">Reference proteome</keyword>
<evidence type="ECO:0000256" key="1">
    <source>
        <dbReference type="ARBA" id="ARBA00005634"/>
    </source>
</evidence>
<dbReference type="AlphaFoldDB" id="A0A8T0DSC8"/>
<dbReference type="InterPro" id="IPR046450">
    <property type="entry name" value="PA_dom_sf"/>
</dbReference>
<evidence type="ECO:0000259" key="2">
    <source>
        <dbReference type="Pfam" id="PF04389"/>
    </source>
</evidence>
<feature type="domain" description="Peptidase M28" evidence="2">
    <location>
        <begin position="354"/>
        <end position="557"/>
    </location>
</feature>
<name>A0A8T0DSC8_9TREM</name>
<comment type="similarity">
    <text evidence="1">Belongs to the peptidase M28 family. M28B subfamily.</text>
</comment>
<sequence length="815" mass="90586">RTLNPCRARSNWEDVAKDLCKSVSGKFLQSQLHVFCKGPAHPTGSAANILLGEQIASDWKSWGIPKVQLQEFFVTLPLGPPSEGPWNEVLLTSIDGSQILHRSQNYVSVPTAQHMGDTKQHNETTLGESIEPDYVTLLPTYQAYSSNGSADGRFVFVNYARPTDLVTFDLLQQRKVGEPSLLCHSDTIAIARLQFGGRQAKVRALMNHCNCGENGKPLPGHHPSALILYPDPQDSVAPKRPVYPDGPGLPGDAPVFGHICMSHVGGGNPNTPNLPSSSHIYEENDMLPGKALTPIPVQPIGYDDAAVILSHSSGPAVPAEWKDCLASNVGPSVNCKLKVSVHNRVSAERVRCLNVIGVIPGDLSTDEVDQYVIYGNHRDAWVQGACDPGSGNIILQQIAKIFGEAYTKGFRPRRTIVLASWDGEEFSLLGSTHTVEERNLELQNRAVVYFNADCPVKGRDNFNARTDFLLAESLLTASQLVEVDPPLNPTSWLDEWLHEQGKTPGQEPFISLPGIGSDHIPFAYKLGVPSSYPEFLPDDGLFYLPVYHTAYDNIKVVEQFTDPSFDQQAPLPRHRLIARLSLTMIVHMACSVRLPYALIRWSNFIVDQWTEFSRRAKSVLPELPNLGINLDWITEDLHSFLKAAKVFEGALHKFEEKPDQVLDSLPSSHQQLLVLTIDILHQLVLQIGQLDVCVYDPPRPIACINYQMEVTRTIRFPSLLNRILVNLPKQFIRYDAASHAPFYPSVLYSPEGYRYIFFPHVQSAFDKLIKDSHFDEPSSEPLCELKRQLSILSACVTQATFWLQNGLVGLDFTDS</sequence>
<protein>
    <recommendedName>
        <fullName evidence="2">Peptidase M28 domain-containing protein</fullName>
    </recommendedName>
</protein>
<dbReference type="Gene3D" id="1.20.930.40">
    <property type="entry name" value="Transferrin receptor-like, dimerisation domain"/>
    <property type="match status" value="1"/>
</dbReference>
<comment type="caution">
    <text evidence="3">The sequence shown here is derived from an EMBL/GenBank/DDBJ whole genome shotgun (WGS) entry which is preliminary data.</text>
</comment>
<dbReference type="SUPFAM" id="SSF47672">
    <property type="entry name" value="Transferrin receptor-like dimerisation domain"/>
    <property type="match status" value="1"/>
</dbReference>
<gene>
    <name evidence="3" type="ORF">P879_05493</name>
</gene>
<dbReference type="Pfam" id="PF04389">
    <property type="entry name" value="Peptidase_M28"/>
    <property type="match status" value="1"/>
</dbReference>
<dbReference type="EMBL" id="JTDF01001450">
    <property type="protein sequence ID" value="KAF8570004.1"/>
    <property type="molecule type" value="Genomic_DNA"/>
</dbReference>
<feature type="non-terminal residue" evidence="3">
    <location>
        <position position="815"/>
    </location>
</feature>
<evidence type="ECO:0000313" key="4">
    <source>
        <dbReference type="Proteomes" id="UP000699462"/>
    </source>
</evidence>
<dbReference type="InterPro" id="IPR036757">
    <property type="entry name" value="TFR-like_dimer_dom_sf"/>
</dbReference>
<dbReference type="Gene3D" id="3.50.30.30">
    <property type="match status" value="1"/>
</dbReference>
<dbReference type="Gene3D" id="3.40.630.10">
    <property type="entry name" value="Zn peptidases"/>
    <property type="match status" value="1"/>
</dbReference>
<reference evidence="3 4" key="1">
    <citation type="submission" date="2019-07" db="EMBL/GenBank/DDBJ databases">
        <title>Annotation for the trematode Paragonimus westermani.</title>
        <authorList>
            <person name="Choi Y.-J."/>
        </authorList>
    </citation>
    <scope>NUCLEOTIDE SEQUENCE [LARGE SCALE GENOMIC DNA]</scope>
    <source>
        <strain evidence="3">180907_Pwestermani</strain>
    </source>
</reference>
<dbReference type="GO" id="GO:0004180">
    <property type="term" value="F:carboxypeptidase activity"/>
    <property type="evidence" value="ECO:0007669"/>
    <property type="project" value="TreeGrafter"/>
</dbReference>
<dbReference type="InterPro" id="IPR039373">
    <property type="entry name" value="Peptidase_M28B"/>
</dbReference>